<organism evidence="2 3">
    <name type="scientific">Penicillium angulare</name>
    <dbReference type="NCBI Taxonomy" id="116970"/>
    <lineage>
        <taxon>Eukaryota</taxon>
        <taxon>Fungi</taxon>
        <taxon>Dikarya</taxon>
        <taxon>Ascomycota</taxon>
        <taxon>Pezizomycotina</taxon>
        <taxon>Eurotiomycetes</taxon>
        <taxon>Eurotiomycetidae</taxon>
        <taxon>Eurotiales</taxon>
        <taxon>Aspergillaceae</taxon>
        <taxon>Penicillium</taxon>
    </lineage>
</organism>
<dbReference type="AlphaFoldDB" id="A0A9W9FV94"/>
<feature type="compositionally biased region" description="Acidic residues" evidence="1">
    <location>
        <begin position="100"/>
        <end position="124"/>
    </location>
</feature>
<protein>
    <submittedName>
        <fullName evidence="2">Uncharacterized protein</fullName>
    </submittedName>
</protein>
<feature type="compositionally biased region" description="Acidic residues" evidence="1">
    <location>
        <begin position="82"/>
        <end position="91"/>
    </location>
</feature>
<feature type="region of interest" description="Disordered" evidence="1">
    <location>
        <begin position="65"/>
        <end position="132"/>
    </location>
</feature>
<dbReference type="EMBL" id="JAPQKH010000003">
    <property type="protein sequence ID" value="KAJ5106700.1"/>
    <property type="molecule type" value="Genomic_DNA"/>
</dbReference>
<gene>
    <name evidence="2" type="ORF">N7456_003375</name>
</gene>
<dbReference type="Proteomes" id="UP001149165">
    <property type="component" value="Unassembled WGS sequence"/>
</dbReference>
<reference evidence="2" key="2">
    <citation type="journal article" date="2023" name="IMA Fungus">
        <title>Comparative genomic study of the Penicillium genus elucidates a diverse pangenome and 15 lateral gene transfer events.</title>
        <authorList>
            <person name="Petersen C."/>
            <person name="Sorensen T."/>
            <person name="Nielsen M.R."/>
            <person name="Sondergaard T.E."/>
            <person name="Sorensen J.L."/>
            <person name="Fitzpatrick D.A."/>
            <person name="Frisvad J.C."/>
            <person name="Nielsen K.L."/>
        </authorList>
    </citation>
    <scope>NUCLEOTIDE SEQUENCE</scope>
    <source>
        <strain evidence="2">IBT 30069</strain>
    </source>
</reference>
<keyword evidence="3" id="KW-1185">Reference proteome</keyword>
<evidence type="ECO:0000313" key="2">
    <source>
        <dbReference type="EMBL" id="KAJ5106700.1"/>
    </source>
</evidence>
<sequence length="132" mass="14519">MSNGLPFVLNPDLLTTTHQLTALEAQVLIDADVMLRAKNDVDAIKGLEDFATGLMGPFQSRVFDMRREAEERRRNEQHNDGDVGDQPDDNGGDMVVDDSSVCEDDASDREENDGDDQCANDESVDTVKEGES</sequence>
<evidence type="ECO:0000256" key="1">
    <source>
        <dbReference type="SAM" id="MobiDB-lite"/>
    </source>
</evidence>
<comment type="caution">
    <text evidence="2">The sequence shown here is derived from an EMBL/GenBank/DDBJ whole genome shotgun (WGS) entry which is preliminary data.</text>
</comment>
<feature type="compositionally biased region" description="Basic and acidic residues" evidence="1">
    <location>
        <begin position="65"/>
        <end position="81"/>
    </location>
</feature>
<reference evidence="2" key="1">
    <citation type="submission" date="2022-11" db="EMBL/GenBank/DDBJ databases">
        <authorList>
            <person name="Petersen C."/>
        </authorList>
    </citation>
    <scope>NUCLEOTIDE SEQUENCE</scope>
    <source>
        <strain evidence="2">IBT 30069</strain>
    </source>
</reference>
<name>A0A9W9FV94_9EURO</name>
<evidence type="ECO:0000313" key="3">
    <source>
        <dbReference type="Proteomes" id="UP001149165"/>
    </source>
</evidence>
<proteinExistence type="predicted"/>
<accession>A0A9W9FV94</accession>